<evidence type="ECO:0000256" key="2">
    <source>
        <dbReference type="ARBA" id="ARBA00022723"/>
    </source>
</evidence>
<keyword evidence="5" id="KW-0804">Transcription</keyword>
<feature type="domain" description="Zn(2)-C6 fungal-type" evidence="8">
    <location>
        <begin position="88"/>
        <end position="118"/>
    </location>
</feature>
<dbReference type="InterPro" id="IPR036864">
    <property type="entry name" value="Zn2-C6_fun-type_DNA-bd_sf"/>
</dbReference>
<dbReference type="GO" id="GO:0003677">
    <property type="term" value="F:DNA binding"/>
    <property type="evidence" value="ECO:0007669"/>
    <property type="project" value="UniProtKB-KW"/>
</dbReference>
<dbReference type="Pfam" id="PF00172">
    <property type="entry name" value="Zn_clus"/>
    <property type="match status" value="2"/>
</dbReference>
<keyword evidence="3" id="KW-0805">Transcription regulation</keyword>
<evidence type="ECO:0000256" key="6">
    <source>
        <dbReference type="ARBA" id="ARBA00023242"/>
    </source>
</evidence>
<dbReference type="CDD" id="cd00067">
    <property type="entry name" value="GAL4"/>
    <property type="match status" value="2"/>
</dbReference>
<dbReference type="SUPFAM" id="SSF57701">
    <property type="entry name" value="Zn2/Cys6 DNA-binding domain"/>
    <property type="match status" value="2"/>
</dbReference>
<feature type="non-terminal residue" evidence="9">
    <location>
        <position position="809"/>
    </location>
</feature>
<comment type="subcellular location">
    <subcellularLocation>
        <location evidence="1">Nucleus</location>
    </subcellularLocation>
</comment>
<dbReference type="GO" id="GO:0008270">
    <property type="term" value="F:zinc ion binding"/>
    <property type="evidence" value="ECO:0007669"/>
    <property type="project" value="InterPro"/>
</dbReference>
<dbReference type="CDD" id="cd12148">
    <property type="entry name" value="fungal_TF_MHR"/>
    <property type="match status" value="1"/>
</dbReference>
<dbReference type="Gene3D" id="4.10.240.10">
    <property type="entry name" value="Zn(2)-C6 fungal-type DNA-binding domain"/>
    <property type="match status" value="2"/>
</dbReference>
<evidence type="ECO:0000313" key="10">
    <source>
        <dbReference type="Proteomes" id="UP000509510"/>
    </source>
</evidence>
<feature type="compositionally biased region" description="Polar residues" evidence="7">
    <location>
        <begin position="694"/>
        <end position="713"/>
    </location>
</feature>
<dbReference type="Pfam" id="PF04082">
    <property type="entry name" value="Fungal_trans"/>
    <property type="match status" value="1"/>
</dbReference>
<evidence type="ECO:0000256" key="5">
    <source>
        <dbReference type="ARBA" id="ARBA00023163"/>
    </source>
</evidence>
<dbReference type="PROSITE" id="PS50048">
    <property type="entry name" value="ZN2_CY6_FUNGAL_2"/>
    <property type="match status" value="2"/>
</dbReference>
<feature type="domain" description="Zn(2)-C6 fungal-type" evidence="8">
    <location>
        <begin position="168"/>
        <end position="197"/>
    </location>
</feature>
<dbReference type="RefSeq" id="XP_035341708.1">
    <property type="nucleotide sequence ID" value="XM_035485815.1"/>
</dbReference>
<dbReference type="GO" id="GO:0006351">
    <property type="term" value="P:DNA-templated transcription"/>
    <property type="evidence" value="ECO:0007669"/>
    <property type="project" value="InterPro"/>
</dbReference>
<dbReference type="GeneID" id="55990131"/>
<feature type="region of interest" description="Disordered" evidence="7">
    <location>
        <begin position="733"/>
        <end position="785"/>
    </location>
</feature>
<feature type="region of interest" description="Disordered" evidence="7">
    <location>
        <begin position="680"/>
        <end position="713"/>
    </location>
</feature>
<dbReference type="InterPro" id="IPR001138">
    <property type="entry name" value="Zn2Cys6_DnaBD"/>
</dbReference>
<dbReference type="KEGG" id="trg:TRUGW13939_02624"/>
<dbReference type="EMBL" id="CP055899">
    <property type="protein sequence ID" value="QKX55530.1"/>
    <property type="molecule type" value="Genomic_DNA"/>
</dbReference>
<dbReference type="Proteomes" id="UP000509510">
    <property type="component" value="Chromosome II"/>
</dbReference>
<dbReference type="PANTHER" id="PTHR47338">
    <property type="entry name" value="ZN(II)2CYS6 TRANSCRIPTION FACTOR (EUROFUNG)-RELATED"/>
    <property type="match status" value="1"/>
</dbReference>
<accession>A0A7H8QNJ1</accession>
<dbReference type="SMART" id="SM00066">
    <property type="entry name" value="GAL4"/>
    <property type="match status" value="2"/>
</dbReference>
<evidence type="ECO:0000256" key="3">
    <source>
        <dbReference type="ARBA" id="ARBA00023015"/>
    </source>
</evidence>
<dbReference type="InterPro" id="IPR050815">
    <property type="entry name" value="TF_fung"/>
</dbReference>
<keyword evidence="2" id="KW-0479">Metal-binding</keyword>
<reference evidence="10" key="1">
    <citation type="submission" date="2020-06" db="EMBL/GenBank/DDBJ databases">
        <title>A chromosome-scale genome assembly of Talaromyces rugulosus W13939.</title>
        <authorList>
            <person name="Wang B."/>
            <person name="Guo L."/>
            <person name="Ye K."/>
            <person name="Wang L."/>
        </authorList>
    </citation>
    <scope>NUCLEOTIDE SEQUENCE [LARGE SCALE GENOMIC DNA]</scope>
    <source>
        <strain evidence="10">W13939</strain>
    </source>
</reference>
<dbReference type="PROSITE" id="PS00463">
    <property type="entry name" value="ZN2_CY6_FUNGAL_1"/>
    <property type="match status" value="2"/>
</dbReference>
<dbReference type="InterPro" id="IPR007219">
    <property type="entry name" value="XnlR_reg_dom"/>
</dbReference>
<protein>
    <recommendedName>
        <fullName evidence="8">Zn(2)-C6 fungal-type domain-containing protein</fullName>
    </recommendedName>
</protein>
<keyword evidence="4" id="KW-0238">DNA-binding</keyword>
<organism evidence="9 10">
    <name type="scientific">Talaromyces rugulosus</name>
    <name type="common">Penicillium rugulosum</name>
    <dbReference type="NCBI Taxonomy" id="121627"/>
    <lineage>
        <taxon>Eukaryota</taxon>
        <taxon>Fungi</taxon>
        <taxon>Dikarya</taxon>
        <taxon>Ascomycota</taxon>
        <taxon>Pezizomycotina</taxon>
        <taxon>Eurotiomycetes</taxon>
        <taxon>Eurotiomycetidae</taxon>
        <taxon>Eurotiales</taxon>
        <taxon>Trichocomaceae</taxon>
        <taxon>Talaromyces</taxon>
        <taxon>Talaromyces sect. Islandici</taxon>
    </lineage>
</organism>
<evidence type="ECO:0000256" key="4">
    <source>
        <dbReference type="ARBA" id="ARBA00023125"/>
    </source>
</evidence>
<sequence length="809" mass="90618">QGKKRKKQITPEIRSGGSRRLSATVDNIILADARVIRQPPPCHQPSIPLFSPAQWLVSSIHFIRNCCWALAIGLPPENVMGELKQSASCLICRRRKIKCDRTPGSCNKCRAFGEQCMYASEAATDVGAATSANNTNSNSNNNSSSSDGVCPSDSITQAGLKRRRVLRSCLECKRTKAKCSGGPVCSRCAKKGMSCLFYDQPEQDMREEPVVHRSSRSMPTWLATKNLPSIDHIRELIDIYFAQIHTVRCMGFLHIPSFMERFNDPRNVYSEVSGLIYIMCALAAPFYYAKLVGAAEEDLGAGVRFYDAGKGWAESAMQCVFSNYGNPSMECLMTEILLHEHYLRSGDYTKGFLISGSIARRVQLLHLNMENDYDLFCQKGQTPWSFKESRRRLLWACYLLDASIECGIDQLRFTSSDDAQIQLPCTDDLFIRNTPCVTEMLKRGKILPFVDASLATRTADNVDMRGYYIRAIVIRSKILRYVKNMDGEIPWQANVNSQFYQLDGELKDLESSITESLKMSPENVYIYKASGRLNLFFGLHILIHQTFNDLYRIGVPKLVLQNSATKWVRDNAPSDFTALCYRTCVSKAVQIGNLLRDLWNCHKPSLVDLPYAVHTQICSSVLVTSLTSWTESEPILPQFSHRDYQDILQTNTRILRYLQRYIKADLYYESANQALRRFNSAPLSSPQPGGQGGNSVSASSTVMDPVDKSTSTSPSQFSLAYILNPLGAYPMPQKDIYGRHRSESSESTVEPGLANSAGRSSPEIYSPSTDSVSSHEENFFPNPDWGTEIPIMDGMGYPTFLEQAPVGAY</sequence>
<dbReference type="GO" id="GO:0005634">
    <property type="term" value="C:nucleus"/>
    <property type="evidence" value="ECO:0007669"/>
    <property type="project" value="UniProtKB-SubCell"/>
</dbReference>
<dbReference type="AlphaFoldDB" id="A0A7H8QNJ1"/>
<gene>
    <name evidence="9" type="ORF">TRUGW13939_02624</name>
</gene>
<keyword evidence="10" id="KW-1185">Reference proteome</keyword>
<evidence type="ECO:0000313" key="9">
    <source>
        <dbReference type="EMBL" id="QKX55530.1"/>
    </source>
</evidence>
<name>A0A7H8QNJ1_TALRU</name>
<evidence type="ECO:0000256" key="7">
    <source>
        <dbReference type="SAM" id="MobiDB-lite"/>
    </source>
</evidence>
<dbReference type="GO" id="GO:0000981">
    <property type="term" value="F:DNA-binding transcription factor activity, RNA polymerase II-specific"/>
    <property type="evidence" value="ECO:0007669"/>
    <property type="project" value="InterPro"/>
</dbReference>
<evidence type="ECO:0000259" key="8">
    <source>
        <dbReference type="PROSITE" id="PS50048"/>
    </source>
</evidence>
<dbReference type="PANTHER" id="PTHR47338:SF7">
    <property type="entry name" value="ZN(II)2CYS6 TRANSCRIPTION FACTOR (EUROFUNG)"/>
    <property type="match status" value="1"/>
</dbReference>
<dbReference type="OrthoDB" id="2563500at2759"/>
<proteinExistence type="predicted"/>
<keyword evidence="6" id="KW-0539">Nucleus</keyword>
<evidence type="ECO:0000256" key="1">
    <source>
        <dbReference type="ARBA" id="ARBA00004123"/>
    </source>
</evidence>